<gene>
    <name evidence="2" type="ORF">NHX12_028699</name>
</gene>
<reference evidence="2" key="1">
    <citation type="submission" date="2022-07" db="EMBL/GenBank/DDBJ databases">
        <title>Chromosome-level genome of Muraenolepis orangiensis.</title>
        <authorList>
            <person name="Kim J."/>
        </authorList>
    </citation>
    <scope>NUCLEOTIDE SEQUENCE</scope>
    <source>
        <strain evidence="2">KU_S4_2022</strain>
        <tissue evidence="2">Muscle</tissue>
    </source>
</reference>
<accession>A0A9Q0IMZ2</accession>
<dbReference type="Proteomes" id="UP001148018">
    <property type="component" value="Unassembled WGS sequence"/>
</dbReference>
<comment type="caution">
    <text evidence="2">The sequence shown here is derived from an EMBL/GenBank/DDBJ whole genome shotgun (WGS) entry which is preliminary data.</text>
</comment>
<proteinExistence type="predicted"/>
<feature type="compositionally biased region" description="Low complexity" evidence="1">
    <location>
        <begin position="55"/>
        <end position="70"/>
    </location>
</feature>
<protein>
    <submittedName>
        <fullName evidence="2">Uncharacterized protein</fullName>
    </submittedName>
</protein>
<feature type="compositionally biased region" description="Basic residues" evidence="1">
    <location>
        <begin position="7"/>
        <end position="20"/>
    </location>
</feature>
<organism evidence="2 3">
    <name type="scientific">Muraenolepis orangiensis</name>
    <name type="common">Patagonian moray cod</name>
    <dbReference type="NCBI Taxonomy" id="630683"/>
    <lineage>
        <taxon>Eukaryota</taxon>
        <taxon>Metazoa</taxon>
        <taxon>Chordata</taxon>
        <taxon>Craniata</taxon>
        <taxon>Vertebrata</taxon>
        <taxon>Euteleostomi</taxon>
        <taxon>Actinopterygii</taxon>
        <taxon>Neopterygii</taxon>
        <taxon>Teleostei</taxon>
        <taxon>Neoteleostei</taxon>
        <taxon>Acanthomorphata</taxon>
        <taxon>Zeiogadaria</taxon>
        <taxon>Gadariae</taxon>
        <taxon>Gadiformes</taxon>
        <taxon>Muraenolepidoidei</taxon>
        <taxon>Muraenolepididae</taxon>
        <taxon>Muraenolepis</taxon>
    </lineage>
</organism>
<evidence type="ECO:0000313" key="3">
    <source>
        <dbReference type="Proteomes" id="UP001148018"/>
    </source>
</evidence>
<sequence length="176" mass="18432">MGGSVSQHRKSFRRSQRKRGSISDSEGNFGTPEAESPGILKQLTQHNNSGVEAHLNNLSSPPPLGSGTSTMDHNLNLTQSPGRGALSQTSATTPRPPTLSLPSPHTRPDPSEVDDQAPAASDSSSPDSNARLASSSASDLEDPDFINGNLLRPGARATFDQEGKHRSAQKSSAVIA</sequence>
<name>A0A9Q0IMZ2_9TELE</name>
<feature type="region of interest" description="Disordered" evidence="1">
    <location>
        <begin position="1"/>
        <end position="176"/>
    </location>
</feature>
<feature type="compositionally biased region" description="Low complexity" evidence="1">
    <location>
        <begin position="116"/>
        <end position="130"/>
    </location>
</feature>
<dbReference type="AlphaFoldDB" id="A0A9Q0IMZ2"/>
<dbReference type="EMBL" id="JANIIK010000044">
    <property type="protein sequence ID" value="KAJ3603958.1"/>
    <property type="molecule type" value="Genomic_DNA"/>
</dbReference>
<evidence type="ECO:0000256" key="1">
    <source>
        <dbReference type="SAM" id="MobiDB-lite"/>
    </source>
</evidence>
<evidence type="ECO:0000313" key="2">
    <source>
        <dbReference type="EMBL" id="KAJ3603958.1"/>
    </source>
</evidence>
<feature type="compositionally biased region" description="Polar residues" evidence="1">
    <location>
        <begin position="71"/>
        <end position="91"/>
    </location>
</feature>
<keyword evidence="3" id="KW-1185">Reference proteome</keyword>